<organism evidence="3 4">
    <name type="scientific">Streptomyces acidicola</name>
    <dbReference type="NCBI Taxonomy" id="2596892"/>
    <lineage>
        <taxon>Bacteria</taxon>
        <taxon>Bacillati</taxon>
        <taxon>Actinomycetota</taxon>
        <taxon>Actinomycetes</taxon>
        <taxon>Kitasatosporales</taxon>
        <taxon>Streptomycetaceae</taxon>
        <taxon>Streptomyces</taxon>
    </lineage>
</organism>
<feature type="transmembrane region" description="Helical" evidence="1">
    <location>
        <begin position="91"/>
        <end position="108"/>
    </location>
</feature>
<reference evidence="3 4" key="1">
    <citation type="submission" date="2019-09" db="EMBL/GenBank/DDBJ databases">
        <authorList>
            <person name="Duangmal K."/>
            <person name="Teo W.F.A."/>
            <person name="Lipun K."/>
        </authorList>
    </citation>
    <scope>NUCLEOTIDE SEQUENCE [LARGE SCALE GENOMIC DNA]</scope>
    <source>
        <strain evidence="3 4">K1PN6</strain>
    </source>
</reference>
<feature type="transmembrane region" description="Helical" evidence="1">
    <location>
        <begin position="114"/>
        <end position="131"/>
    </location>
</feature>
<dbReference type="EMBL" id="VMNX01000173">
    <property type="protein sequence ID" value="MPY53122.1"/>
    <property type="molecule type" value="Genomic_DNA"/>
</dbReference>
<comment type="caution">
    <text evidence="3">The sequence shown here is derived from an EMBL/GenBank/DDBJ whole genome shotgun (WGS) entry which is preliminary data.</text>
</comment>
<keyword evidence="1" id="KW-0472">Membrane</keyword>
<sequence>MTATHTRQAHTTKQNWASGGTIFAAVMLMIGGVLSIFQGIMGIAHNTIFVTTNSYVFSFDLTGWGWLHLALGIVAVLTSFGLLANATWARITGVIIASFIFITDFLALPYYPVWSLVMMALTGWVIWALCVSGRREETARYEAERHERAPHHV</sequence>
<evidence type="ECO:0000313" key="4">
    <source>
        <dbReference type="Proteomes" id="UP000373149"/>
    </source>
</evidence>
<feature type="transmembrane region" description="Helical" evidence="1">
    <location>
        <begin position="64"/>
        <end position="84"/>
    </location>
</feature>
<keyword evidence="4" id="KW-1185">Reference proteome</keyword>
<feature type="transmembrane region" description="Helical" evidence="1">
    <location>
        <begin position="21"/>
        <end position="44"/>
    </location>
</feature>
<gene>
    <name evidence="3" type="ORF">FPZ41_32980</name>
</gene>
<name>A0A5N8X1E4_9ACTN</name>
<dbReference type="InterPro" id="IPR055568">
    <property type="entry name" value="DUF7144"/>
</dbReference>
<evidence type="ECO:0000256" key="1">
    <source>
        <dbReference type="SAM" id="Phobius"/>
    </source>
</evidence>
<dbReference type="Pfam" id="PF23636">
    <property type="entry name" value="DUF7144"/>
    <property type="match status" value="1"/>
</dbReference>
<feature type="domain" description="DUF7144" evidence="2">
    <location>
        <begin position="21"/>
        <end position="134"/>
    </location>
</feature>
<keyword evidence="1" id="KW-0812">Transmembrane</keyword>
<protein>
    <recommendedName>
        <fullName evidence="2">DUF7144 domain-containing protein</fullName>
    </recommendedName>
</protein>
<keyword evidence="1" id="KW-1133">Transmembrane helix</keyword>
<dbReference type="Proteomes" id="UP000373149">
    <property type="component" value="Unassembled WGS sequence"/>
</dbReference>
<dbReference type="AlphaFoldDB" id="A0A5N8X1E4"/>
<accession>A0A5N8X1E4</accession>
<dbReference type="RefSeq" id="WP_152867275.1">
    <property type="nucleotide sequence ID" value="NZ_VMNX01000173.1"/>
</dbReference>
<proteinExistence type="predicted"/>
<evidence type="ECO:0000259" key="2">
    <source>
        <dbReference type="Pfam" id="PF23636"/>
    </source>
</evidence>
<evidence type="ECO:0000313" key="3">
    <source>
        <dbReference type="EMBL" id="MPY53122.1"/>
    </source>
</evidence>